<name>A0A059J1K1_TRIIM</name>
<evidence type="ECO:0000313" key="2">
    <source>
        <dbReference type="Proteomes" id="UP000024533"/>
    </source>
</evidence>
<keyword evidence="2" id="KW-1185">Reference proteome</keyword>
<protein>
    <submittedName>
        <fullName evidence="1">Uncharacterized protein</fullName>
    </submittedName>
</protein>
<proteinExistence type="predicted"/>
<sequence>MCYYGIRDPPTDNHMNITEMNIKSQSVELLGIGNRIGIIILRKIEVGMRKLSYLRLKSIMRSSEDNKNDPRIRVTQLVFESDDEGEESNAVDDLSK</sequence>
<dbReference type="EMBL" id="AOKY01000398">
    <property type="protein sequence ID" value="KDB21700.1"/>
    <property type="molecule type" value="Genomic_DNA"/>
</dbReference>
<organism evidence="1 2">
    <name type="scientific">Trichophyton interdigitale (strain MR816)</name>
    <dbReference type="NCBI Taxonomy" id="1215338"/>
    <lineage>
        <taxon>Eukaryota</taxon>
        <taxon>Fungi</taxon>
        <taxon>Dikarya</taxon>
        <taxon>Ascomycota</taxon>
        <taxon>Pezizomycotina</taxon>
        <taxon>Eurotiomycetes</taxon>
        <taxon>Eurotiomycetidae</taxon>
        <taxon>Onygenales</taxon>
        <taxon>Arthrodermataceae</taxon>
        <taxon>Trichophyton</taxon>
    </lineage>
</organism>
<comment type="caution">
    <text evidence="1">The sequence shown here is derived from an EMBL/GenBank/DDBJ whole genome shotgun (WGS) entry which is preliminary data.</text>
</comment>
<dbReference type="Proteomes" id="UP000024533">
    <property type="component" value="Unassembled WGS sequence"/>
</dbReference>
<dbReference type="HOGENOM" id="CLU_2361238_0_0_1"/>
<dbReference type="AlphaFoldDB" id="A0A059J1K1"/>
<reference evidence="1 2" key="1">
    <citation type="submission" date="2014-02" db="EMBL/GenBank/DDBJ databases">
        <title>The Genome Sequence of Trichophyton interdigitale MR816.</title>
        <authorList>
            <consortium name="The Broad Institute Genomics Platform"/>
            <person name="Cuomo C.A."/>
            <person name="White T.C."/>
            <person name="Graser Y."/>
            <person name="Martinez-Rossi N."/>
            <person name="Heitman J."/>
            <person name="Young S.K."/>
            <person name="Zeng Q."/>
            <person name="Gargeya S."/>
            <person name="Abouelleil A."/>
            <person name="Alvarado L."/>
            <person name="Chapman S.B."/>
            <person name="Gainer-Dewar J."/>
            <person name="Goldberg J."/>
            <person name="Griggs A."/>
            <person name="Gujja S."/>
            <person name="Hansen M."/>
            <person name="Howarth C."/>
            <person name="Imamovic A."/>
            <person name="Larimer J."/>
            <person name="Martinez D."/>
            <person name="Murphy C."/>
            <person name="Pearson M.D."/>
            <person name="Persinoti G."/>
            <person name="Poon T."/>
            <person name="Priest M."/>
            <person name="Roberts A.D."/>
            <person name="Saif S."/>
            <person name="Shea T.D."/>
            <person name="Sykes S.N."/>
            <person name="Wortman J."/>
            <person name="Nusbaum C."/>
            <person name="Birren B."/>
        </authorList>
    </citation>
    <scope>NUCLEOTIDE SEQUENCE [LARGE SCALE GENOMIC DNA]</scope>
    <source>
        <strain evidence="1 2">MR816</strain>
    </source>
</reference>
<accession>A0A059J1K1</accession>
<gene>
    <name evidence="1" type="ORF">H109_06351</name>
</gene>
<evidence type="ECO:0000313" key="1">
    <source>
        <dbReference type="EMBL" id="KDB21700.1"/>
    </source>
</evidence>